<evidence type="ECO:0000259" key="8">
    <source>
        <dbReference type="Pfam" id="PF00449"/>
    </source>
</evidence>
<sequence>MEKLMRRIDVASKRKAADTVIKNGKIIDVFNLEIIEADIAIADGVIVGIGEGYEGQKVIDAKDRYVAPSFIDGHVHIESSMVAPSEFSKVVLPHGITTVITDPHEIANVCGEKGISFFLENSEELPLDVFFMLPSSVPATPFENAGAKLLAKDLKPFFSHERVLGLAEVMDYPAVMNNDAAMIEKLSMTNKIDGHAAGLDVDGINIYRAARIKTDHECITPKEAKERIQRGMYVMIREGSGAKNLIDLIPVVNEKNSRRFLFCTDDKHLDELISEGSIDHNVRLAIQQGLDPILAIQLASLNAAECFGLENKGAIAPGYEADFIIVDDLNKLTGMTVYKAGERVADNGIYLLKDNDSVKPKPEITNTVKIDNIKKEHLNIKIPSENKANIIGIIPNQIVTERLIEPVHIENGLFIPSVERDQLKLAVIERHSNTHNIGLGIVKGFKLTSGAIAGTVAHDSHNLVAAGTTDEDIITAIEAIKEMNGGLVVVKDSKVLAKVPLAVAGLVSLENYETVNRQLKQLHKALNEITPIKDFSLFSILSFLCLPVIPQLKLTDLGLFDVDRFEHISISL</sequence>
<dbReference type="InterPro" id="IPR006680">
    <property type="entry name" value="Amidohydro-rel"/>
</dbReference>
<dbReference type="Pfam" id="PF00449">
    <property type="entry name" value="Urease_alpha"/>
    <property type="match status" value="1"/>
</dbReference>
<dbReference type="InterPro" id="IPR011059">
    <property type="entry name" value="Metal-dep_hydrolase_composite"/>
</dbReference>
<dbReference type="EC" id="3.5.4.2" evidence="2 7"/>
<organism evidence="11 12">
    <name type="scientific">Metabacillus fastidiosus</name>
    <dbReference type="NCBI Taxonomy" id="1458"/>
    <lineage>
        <taxon>Bacteria</taxon>
        <taxon>Bacillati</taxon>
        <taxon>Bacillota</taxon>
        <taxon>Bacilli</taxon>
        <taxon>Bacillales</taxon>
        <taxon>Bacillaceae</taxon>
        <taxon>Metabacillus</taxon>
    </lineage>
</organism>
<comment type="cofactor">
    <cofactor evidence="7">
        <name>Mn(2+)</name>
        <dbReference type="ChEBI" id="CHEBI:29035"/>
    </cofactor>
</comment>
<keyword evidence="12" id="KW-1185">Reference proteome</keyword>
<evidence type="ECO:0000256" key="4">
    <source>
        <dbReference type="ARBA" id="ARBA00022801"/>
    </source>
</evidence>
<dbReference type="Proteomes" id="UP001342826">
    <property type="component" value="Unassembled WGS sequence"/>
</dbReference>
<comment type="catalytic activity">
    <reaction evidence="6 7">
        <text>adenine + H2O + H(+) = hypoxanthine + NH4(+)</text>
        <dbReference type="Rhea" id="RHEA:23688"/>
        <dbReference type="ChEBI" id="CHEBI:15377"/>
        <dbReference type="ChEBI" id="CHEBI:15378"/>
        <dbReference type="ChEBI" id="CHEBI:16708"/>
        <dbReference type="ChEBI" id="CHEBI:17368"/>
        <dbReference type="ChEBI" id="CHEBI:28938"/>
        <dbReference type="EC" id="3.5.4.2"/>
    </reaction>
</comment>
<comment type="similarity">
    <text evidence="1 7">Belongs to the metallo-dependent hydrolases superfamily. Adenine deaminase family.</text>
</comment>
<evidence type="ECO:0000256" key="3">
    <source>
        <dbReference type="ARBA" id="ARBA00022723"/>
    </source>
</evidence>
<evidence type="ECO:0000256" key="7">
    <source>
        <dbReference type="HAMAP-Rule" id="MF_01518"/>
    </source>
</evidence>
<protein>
    <recommendedName>
        <fullName evidence="2 7">Adenine deaminase</fullName>
        <shortName evidence="7">Adenase</shortName>
        <shortName evidence="7">Adenine aminase</shortName>
        <ecNumber evidence="2 7">3.5.4.2</ecNumber>
    </recommendedName>
</protein>
<feature type="domain" description="Urease alpha-subunit N-terminal" evidence="8">
    <location>
        <begin position="11"/>
        <end position="55"/>
    </location>
</feature>
<dbReference type="InterPro" id="IPR006679">
    <property type="entry name" value="Adenine_deam"/>
</dbReference>
<dbReference type="PANTHER" id="PTHR11113:SF2">
    <property type="entry name" value="ADENINE DEAMINASE"/>
    <property type="match status" value="1"/>
</dbReference>
<dbReference type="NCBIfam" id="TIGR01178">
    <property type="entry name" value="ade"/>
    <property type="match status" value="1"/>
</dbReference>
<evidence type="ECO:0000313" key="11">
    <source>
        <dbReference type="EMBL" id="MED4403465.1"/>
    </source>
</evidence>
<evidence type="ECO:0000313" key="12">
    <source>
        <dbReference type="Proteomes" id="UP001342826"/>
    </source>
</evidence>
<evidence type="ECO:0000259" key="10">
    <source>
        <dbReference type="Pfam" id="PF13382"/>
    </source>
</evidence>
<dbReference type="InterPro" id="IPR032466">
    <property type="entry name" value="Metal_Hydrolase"/>
</dbReference>
<evidence type="ECO:0000256" key="6">
    <source>
        <dbReference type="ARBA" id="ARBA00047720"/>
    </source>
</evidence>
<dbReference type="HAMAP" id="MF_01518">
    <property type="entry name" value="Adenine_deamin"/>
    <property type="match status" value="1"/>
</dbReference>
<evidence type="ECO:0000256" key="2">
    <source>
        <dbReference type="ARBA" id="ARBA00012782"/>
    </source>
</evidence>
<dbReference type="Gene3D" id="2.30.40.10">
    <property type="entry name" value="Urease, subunit C, domain 1"/>
    <property type="match status" value="1"/>
</dbReference>
<dbReference type="Pfam" id="PF01979">
    <property type="entry name" value="Amidohydro_1"/>
    <property type="match status" value="1"/>
</dbReference>
<dbReference type="GO" id="GO:0000034">
    <property type="term" value="F:adenine deaminase activity"/>
    <property type="evidence" value="ECO:0007669"/>
    <property type="project" value="UniProtKB-EC"/>
</dbReference>
<evidence type="ECO:0000256" key="1">
    <source>
        <dbReference type="ARBA" id="ARBA00006773"/>
    </source>
</evidence>
<dbReference type="EMBL" id="JARTFS010000016">
    <property type="protein sequence ID" value="MED4403465.1"/>
    <property type="molecule type" value="Genomic_DNA"/>
</dbReference>
<feature type="domain" description="Adenine deaminase C-terminal" evidence="10">
    <location>
        <begin position="397"/>
        <end position="566"/>
    </location>
</feature>
<feature type="domain" description="Amidohydrolase-related" evidence="9">
    <location>
        <begin position="65"/>
        <end position="368"/>
    </location>
</feature>
<proteinExistence type="inferred from homology"/>
<dbReference type="InterPro" id="IPR026912">
    <property type="entry name" value="Adenine_deam_C"/>
</dbReference>
<keyword evidence="3" id="KW-0479">Metal-binding</keyword>
<gene>
    <name evidence="7 11" type="primary">ade</name>
    <name evidence="11" type="ORF">P9271_19330</name>
</gene>
<accession>A0ABU6P315</accession>
<dbReference type="SUPFAM" id="SSF51338">
    <property type="entry name" value="Composite domain of metallo-dependent hydrolases"/>
    <property type="match status" value="1"/>
</dbReference>
<evidence type="ECO:0000256" key="5">
    <source>
        <dbReference type="ARBA" id="ARBA00023211"/>
    </source>
</evidence>
<dbReference type="Gene3D" id="3.20.20.140">
    <property type="entry name" value="Metal-dependent hydrolases"/>
    <property type="match status" value="1"/>
</dbReference>
<comment type="caution">
    <text evidence="11">The sequence shown here is derived from an EMBL/GenBank/DDBJ whole genome shotgun (WGS) entry which is preliminary data.</text>
</comment>
<evidence type="ECO:0000259" key="9">
    <source>
        <dbReference type="Pfam" id="PF01979"/>
    </source>
</evidence>
<name>A0ABU6P315_9BACI</name>
<dbReference type="SUPFAM" id="SSF51556">
    <property type="entry name" value="Metallo-dependent hydrolases"/>
    <property type="match status" value="1"/>
</dbReference>
<dbReference type="PANTHER" id="PTHR11113">
    <property type="entry name" value="N-ACETYLGLUCOSAMINE-6-PHOSPHATE DEACETYLASE"/>
    <property type="match status" value="1"/>
</dbReference>
<dbReference type="RefSeq" id="WP_328015759.1">
    <property type="nucleotide sequence ID" value="NZ_JARTFS010000016.1"/>
</dbReference>
<reference evidence="11 12" key="1">
    <citation type="submission" date="2023-03" db="EMBL/GenBank/DDBJ databases">
        <title>Bacillus Genome Sequencing.</title>
        <authorList>
            <person name="Dunlap C."/>
        </authorList>
    </citation>
    <scope>NUCLEOTIDE SEQUENCE [LARGE SCALE GENOMIC DNA]</scope>
    <source>
        <strain evidence="11 12">NRS-1717</strain>
    </source>
</reference>
<keyword evidence="4 7" id="KW-0378">Hydrolase</keyword>
<dbReference type="InterPro" id="IPR011612">
    <property type="entry name" value="Urease_alpha_N_dom"/>
</dbReference>
<keyword evidence="5 7" id="KW-0464">Manganese</keyword>
<dbReference type="Pfam" id="PF13382">
    <property type="entry name" value="Adenine_deam_C"/>
    <property type="match status" value="1"/>
</dbReference>
<dbReference type="CDD" id="cd01295">
    <property type="entry name" value="AdeC"/>
    <property type="match status" value="1"/>
</dbReference>